<organism evidence="1">
    <name type="scientific">marine sediment metagenome</name>
    <dbReference type="NCBI Taxonomy" id="412755"/>
    <lineage>
        <taxon>unclassified sequences</taxon>
        <taxon>metagenomes</taxon>
        <taxon>ecological metagenomes</taxon>
    </lineage>
</organism>
<dbReference type="AlphaFoldDB" id="X0YHH0"/>
<protein>
    <submittedName>
        <fullName evidence="1">Uncharacterized protein</fullName>
    </submittedName>
</protein>
<gene>
    <name evidence="1" type="ORF">S01H1_85027</name>
</gene>
<dbReference type="EMBL" id="BARS01058232">
    <property type="protein sequence ID" value="GAG46642.1"/>
    <property type="molecule type" value="Genomic_DNA"/>
</dbReference>
<feature type="non-terminal residue" evidence="1">
    <location>
        <position position="90"/>
    </location>
</feature>
<proteinExistence type="predicted"/>
<reference evidence="1" key="1">
    <citation type="journal article" date="2014" name="Front. Microbiol.">
        <title>High frequency of phylogenetically diverse reductive dehalogenase-homologous genes in deep subseafloor sedimentary metagenomes.</title>
        <authorList>
            <person name="Kawai M."/>
            <person name="Futagami T."/>
            <person name="Toyoda A."/>
            <person name="Takaki Y."/>
            <person name="Nishi S."/>
            <person name="Hori S."/>
            <person name="Arai W."/>
            <person name="Tsubouchi T."/>
            <person name="Morono Y."/>
            <person name="Uchiyama I."/>
            <person name="Ito T."/>
            <person name="Fujiyama A."/>
            <person name="Inagaki F."/>
            <person name="Takami H."/>
        </authorList>
    </citation>
    <scope>NUCLEOTIDE SEQUENCE</scope>
    <source>
        <strain evidence="1">Expedition CK06-06</strain>
    </source>
</reference>
<sequence>MAYLGLYPLHILSIKDISNNKTVLQVATTPGDNLWIVFVNSVEGLPVADHFVVNDNYEILFTETIFQAPYAGYDHAERSEVLAPNTTKIS</sequence>
<evidence type="ECO:0000313" key="1">
    <source>
        <dbReference type="EMBL" id="GAG46642.1"/>
    </source>
</evidence>
<comment type="caution">
    <text evidence="1">The sequence shown here is derived from an EMBL/GenBank/DDBJ whole genome shotgun (WGS) entry which is preliminary data.</text>
</comment>
<accession>X0YHH0</accession>
<name>X0YHH0_9ZZZZ</name>